<feature type="domain" description="LpxI N-terminal" evidence="2">
    <location>
        <begin position="22"/>
        <end position="150"/>
    </location>
</feature>
<comment type="caution">
    <text evidence="3">The sequence shown here is derived from an EMBL/GenBank/DDBJ whole genome shotgun (WGS) entry which is preliminary data.</text>
</comment>
<dbReference type="EMBL" id="VTWH01000002">
    <property type="protein sequence ID" value="KAA0970489.1"/>
    <property type="molecule type" value="Genomic_DNA"/>
</dbReference>
<evidence type="ECO:0000313" key="4">
    <source>
        <dbReference type="Proteomes" id="UP000324738"/>
    </source>
</evidence>
<sequence>MLSSLDQAELTPLLPASAGEPLGLIAGGGALPRMVAAKAREAGWAPVIIPVGDGWNDNWAGFPTRPMKWSQTGDIFAVMRGFDIRHVIMCGTISVRPDYRSMLPSLRTLMFLPEIFSIVRGGDDSLLRAVSRAFEKRGFSMHSVQEILPEVLTPEGLITGKQPGELAERALMRAAQAAISLGALDIGQAAVASPDRVIALEGIEGTREMLKRVADLRNRGKIGRSEPCVLFKSVKPQQDLRFDLPSIGVETIAQAAECGLKGIGLTAGHSLVIDAQSVVEAAQAQDIFIVGINRTQIQD</sequence>
<evidence type="ECO:0000259" key="2">
    <source>
        <dbReference type="Pfam" id="PF17930"/>
    </source>
</evidence>
<gene>
    <name evidence="3" type="ORF">FPY71_08230</name>
</gene>
<dbReference type="InterPro" id="IPR041255">
    <property type="entry name" value="LpxI_N"/>
</dbReference>
<dbReference type="AlphaFoldDB" id="A0A5B0DZ60"/>
<name>A0A5B0DZ60_9HYPH</name>
<dbReference type="InterPro" id="IPR010415">
    <property type="entry name" value="LpxI_C"/>
</dbReference>
<keyword evidence="4" id="KW-1185">Reference proteome</keyword>
<dbReference type="Pfam" id="PF06230">
    <property type="entry name" value="LpxI_C"/>
    <property type="match status" value="1"/>
</dbReference>
<dbReference type="RefSeq" id="WP_149299508.1">
    <property type="nucleotide sequence ID" value="NZ_VTWH01000002.1"/>
</dbReference>
<evidence type="ECO:0000259" key="1">
    <source>
        <dbReference type="Pfam" id="PF06230"/>
    </source>
</evidence>
<dbReference type="Pfam" id="PF17930">
    <property type="entry name" value="LpxI_N"/>
    <property type="match status" value="1"/>
</dbReference>
<dbReference type="Gene3D" id="3.40.140.80">
    <property type="match status" value="1"/>
</dbReference>
<dbReference type="PANTHER" id="PTHR39962:SF1">
    <property type="entry name" value="LPXI FAMILY PROTEIN"/>
    <property type="match status" value="1"/>
</dbReference>
<dbReference type="InterPro" id="IPR043167">
    <property type="entry name" value="LpxI_C_sf"/>
</dbReference>
<dbReference type="Gene3D" id="3.40.50.20">
    <property type="match status" value="1"/>
</dbReference>
<dbReference type="PANTHER" id="PTHR39962">
    <property type="entry name" value="BLL4848 PROTEIN"/>
    <property type="match status" value="1"/>
</dbReference>
<reference evidence="3 4" key="1">
    <citation type="submission" date="2019-08" db="EMBL/GenBank/DDBJ databases">
        <title>Aureimonas fodiniaquatilis sp. nov., isolated from a coal mine wastewater.</title>
        <authorList>
            <person name="Kim W."/>
        </authorList>
    </citation>
    <scope>NUCLEOTIDE SEQUENCE [LARGE SCALE GENOMIC DNA]</scope>
    <source>
        <strain evidence="3 4">CAU 1482</strain>
    </source>
</reference>
<dbReference type="InterPro" id="IPR053174">
    <property type="entry name" value="LpxI"/>
</dbReference>
<accession>A0A5B0DZ60</accession>
<proteinExistence type="predicted"/>
<dbReference type="Proteomes" id="UP000324738">
    <property type="component" value="Unassembled WGS sequence"/>
</dbReference>
<evidence type="ECO:0000313" key="3">
    <source>
        <dbReference type="EMBL" id="KAA0970489.1"/>
    </source>
</evidence>
<dbReference type="OrthoDB" id="9789836at2"/>
<organism evidence="3 4">
    <name type="scientific">Aureimonas fodinaquatilis</name>
    <dbReference type="NCBI Taxonomy" id="2565783"/>
    <lineage>
        <taxon>Bacteria</taxon>
        <taxon>Pseudomonadati</taxon>
        <taxon>Pseudomonadota</taxon>
        <taxon>Alphaproteobacteria</taxon>
        <taxon>Hyphomicrobiales</taxon>
        <taxon>Aurantimonadaceae</taxon>
        <taxon>Aureimonas</taxon>
    </lineage>
</organism>
<protein>
    <submittedName>
        <fullName evidence="3">DUF1009 domain-containing protein</fullName>
    </submittedName>
</protein>
<feature type="domain" description="LpxI C-terminal" evidence="1">
    <location>
        <begin position="154"/>
        <end position="290"/>
    </location>
</feature>